<comment type="caution">
    <text evidence="2">The sequence shown here is derived from an EMBL/GenBank/DDBJ whole genome shotgun (WGS) entry which is preliminary data.</text>
</comment>
<evidence type="ECO:0000313" key="3">
    <source>
        <dbReference type="Proteomes" id="UP000784294"/>
    </source>
</evidence>
<sequence>MERHSISKSLAHSRKMSSVRIPTGTDARRYSSSGNRSTPRGCLKAEQCSVSDNIPRNTLCCQAGTTIVSVSGIIAFVLHTCSARLGFLVKRMVPLSLKSSFRRGRHHVPLGPTEAKLTFDCLQSQTGRTRVRLATASNFDDCHNRCSVELDHSSPSANPGRD</sequence>
<reference evidence="2" key="1">
    <citation type="submission" date="2018-11" db="EMBL/GenBank/DDBJ databases">
        <authorList>
            <consortium name="Pathogen Informatics"/>
        </authorList>
    </citation>
    <scope>NUCLEOTIDE SEQUENCE</scope>
</reference>
<dbReference type="EMBL" id="CAAALY010058716">
    <property type="protein sequence ID" value="VEL22857.1"/>
    <property type="molecule type" value="Genomic_DNA"/>
</dbReference>
<protein>
    <submittedName>
        <fullName evidence="2">Uncharacterized protein</fullName>
    </submittedName>
</protein>
<name>A0A3S5FE38_9PLAT</name>
<evidence type="ECO:0000313" key="2">
    <source>
        <dbReference type="EMBL" id="VEL22857.1"/>
    </source>
</evidence>
<proteinExistence type="predicted"/>
<gene>
    <name evidence="2" type="ORF">PXEA_LOCUS16297</name>
</gene>
<dbReference type="Proteomes" id="UP000784294">
    <property type="component" value="Unassembled WGS sequence"/>
</dbReference>
<dbReference type="AlphaFoldDB" id="A0A3S5FE38"/>
<accession>A0A3S5FE38</accession>
<organism evidence="2 3">
    <name type="scientific">Protopolystoma xenopodis</name>
    <dbReference type="NCBI Taxonomy" id="117903"/>
    <lineage>
        <taxon>Eukaryota</taxon>
        <taxon>Metazoa</taxon>
        <taxon>Spiralia</taxon>
        <taxon>Lophotrochozoa</taxon>
        <taxon>Platyhelminthes</taxon>
        <taxon>Monogenea</taxon>
        <taxon>Polyopisthocotylea</taxon>
        <taxon>Polystomatidea</taxon>
        <taxon>Polystomatidae</taxon>
        <taxon>Protopolystoma</taxon>
    </lineage>
</organism>
<keyword evidence="3" id="KW-1185">Reference proteome</keyword>
<feature type="region of interest" description="Disordered" evidence="1">
    <location>
        <begin position="1"/>
        <end position="41"/>
    </location>
</feature>
<evidence type="ECO:0000256" key="1">
    <source>
        <dbReference type="SAM" id="MobiDB-lite"/>
    </source>
</evidence>